<gene>
    <name evidence="11 13" type="primary">ribA</name>
    <name evidence="13" type="ORF">Q9L42_003245</name>
</gene>
<dbReference type="FunFam" id="3.40.50.10990:FF:000001">
    <property type="entry name" value="Riboflavin biosynthesis protein RibBA"/>
    <property type="match status" value="1"/>
</dbReference>
<dbReference type="GO" id="GO:0008270">
    <property type="term" value="F:zinc ion binding"/>
    <property type="evidence" value="ECO:0007669"/>
    <property type="project" value="UniProtKB-UniRule"/>
</dbReference>
<dbReference type="NCBIfam" id="NF001591">
    <property type="entry name" value="PRK00393.1"/>
    <property type="match status" value="1"/>
</dbReference>
<dbReference type="HAMAP" id="MF_00179">
    <property type="entry name" value="RibA"/>
    <property type="match status" value="1"/>
</dbReference>
<dbReference type="PANTHER" id="PTHR21327">
    <property type="entry name" value="GTP CYCLOHYDROLASE II-RELATED"/>
    <property type="match status" value="1"/>
</dbReference>
<feature type="binding site" evidence="11">
    <location>
        <position position="67"/>
    </location>
    <ligand>
        <name>Zn(2+)</name>
        <dbReference type="ChEBI" id="CHEBI:29105"/>
        <note>catalytic</note>
    </ligand>
</feature>
<dbReference type="InterPro" id="IPR032677">
    <property type="entry name" value="GTP_cyclohydro_II"/>
</dbReference>
<proteinExistence type="inferred from homology"/>
<feature type="binding site" evidence="11">
    <location>
        <position position="69"/>
    </location>
    <ligand>
        <name>Zn(2+)</name>
        <dbReference type="ChEBI" id="CHEBI:29105"/>
        <note>catalytic</note>
    </ligand>
</feature>
<evidence type="ECO:0000256" key="3">
    <source>
        <dbReference type="ARBA" id="ARBA00022619"/>
    </source>
</evidence>
<feature type="domain" description="GTP cyclohydrolase II" evidence="12">
    <location>
        <begin position="9"/>
        <end position="172"/>
    </location>
</feature>
<comment type="cofactor">
    <cofactor evidence="11">
        <name>Zn(2+)</name>
        <dbReference type="ChEBI" id="CHEBI:29105"/>
    </cofactor>
    <text evidence="11">Binds 1 zinc ion per subunit.</text>
</comment>
<feature type="active site" description="Proton acceptor" evidence="11">
    <location>
        <position position="128"/>
    </location>
</feature>
<evidence type="ECO:0000256" key="9">
    <source>
        <dbReference type="ARBA" id="ARBA00043932"/>
    </source>
</evidence>
<comment type="similarity">
    <text evidence="2">In the N-terminal section; belongs to the DHBP synthase family.</text>
</comment>
<evidence type="ECO:0000256" key="4">
    <source>
        <dbReference type="ARBA" id="ARBA00022723"/>
    </source>
</evidence>
<comment type="similarity">
    <text evidence="11">Belongs to the GTP cyclohydrolase II family.</text>
</comment>
<dbReference type="GO" id="GO:0008686">
    <property type="term" value="F:3,4-dihydroxy-2-butanone-4-phosphate synthase activity"/>
    <property type="evidence" value="ECO:0007669"/>
    <property type="project" value="TreeGrafter"/>
</dbReference>
<dbReference type="Gene3D" id="3.40.50.10990">
    <property type="entry name" value="GTP cyclohydrolase II"/>
    <property type="match status" value="1"/>
</dbReference>
<feature type="binding site" evidence="11">
    <location>
        <position position="151"/>
    </location>
    <ligand>
        <name>GTP</name>
        <dbReference type="ChEBI" id="CHEBI:37565"/>
    </ligand>
</feature>
<keyword evidence="6 11" id="KW-0378">Hydrolase</keyword>
<dbReference type="Pfam" id="PF00925">
    <property type="entry name" value="GTP_cyclohydro2"/>
    <property type="match status" value="1"/>
</dbReference>
<feature type="binding site" evidence="11">
    <location>
        <begin position="51"/>
        <end position="55"/>
    </location>
    <ligand>
        <name>GTP</name>
        <dbReference type="ChEBI" id="CHEBI:37565"/>
    </ligand>
</feature>
<evidence type="ECO:0000259" key="12">
    <source>
        <dbReference type="Pfam" id="PF00925"/>
    </source>
</evidence>
<reference evidence="13 14" key="1">
    <citation type="journal article" date="2024" name="Microbiology">
        <title>Methylomarinum rosea sp. nov., a novel halophilic methanotrophic bacterium from the hypersaline Lake Elton.</title>
        <authorList>
            <person name="Suleimanov R.Z."/>
            <person name="Oshkin I.Y."/>
            <person name="Danilova O.V."/>
            <person name="Suzina N.E."/>
            <person name="Dedysh S.N."/>
        </authorList>
    </citation>
    <scope>NUCLEOTIDE SEQUENCE [LARGE SCALE GENOMIC DNA]</scope>
    <source>
        <strain evidence="13 14">Ch1-1</strain>
    </source>
</reference>
<dbReference type="Proteomes" id="UP001225378">
    <property type="component" value="Chromosome"/>
</dbReference>
<feature type="binding site" evidence="11">
    <location>
        <position position="116"/>
    </location>
    <ligand>
        <name>GTP</name>
        <dbReference type="ChEBI" id="CHEBI:37565"/>
    </ligand>
</feature>
<evidence type="ECO:0000256" key="11">
    <source>
        <dbReference type="HAMAP-Rule" id="MF_00179"/>
    </source>
</evidence>
<dbReference type="PANTHER" id="PTHR21327:SF18">
    <property type="entry name" value="3,4-DIHYDROXY-2-BUTANONE 4-PHOSPHATE SYNTHASE"/>
    <property type="match status" value="1"/>
</dbReference>
<name>A0AAU7NVY4_9GAMM</name>
<sequence length="202" mass="22991">MKATVEDLVQTRIPTAHGEFMLHYFSNSIDDKEHIAFVKGDVRDKEDVRVRIHSECFTGDVLGSRRCDCGEQLEMALQLIDQAGFGILIYLRQEGRGIGLLKKLQAYNLQDQGLDTVDANIHLGHLADERQYDIAALMLEHLKVKSVALITNNPQKIDELTRLGITVSKRIPIETDVHDDNLGYLKTKVEKMRHMLSMHKKD</sequence>
<feature type="active site" description="Nucleophile" evidence="11">
    <location>
        <position position="130"/>
    </location>
</feature>
<organism evidence="13 14">
    <name type="scientific">Methylomarinum roseum</name>
    <dbReference type="NCBI Taxonomy" id="3067653"/>
    <lineage>
        <taxon>Bacteria</taxon>
        <taxon>Pseudomonadati</taxon>
        <taxon>Pseudomonadota</taxon>
        <taxon>Gammaproteobacteria</taxon>
        <taxon>Methylococcales</taxon>
        <taxon>Methylococcaceae</taxon>
        <taxon>Methylomarinum</taxon>
    </lineage>
</organism>
<dbReference type="KEGG" id="mech:Q9L42_003245"/>
<dbReference type="AlphaFoldDB" id="A0AAU7NVY4"/>
<protein>
    <recommendedName>
        <fullName evidence="11">GTP cyclohydrolase-2</fullName>
        <ecNumber evidence="11">3.5.4.25</ecNumber>
    </recommendedName>
    <alternativeName>
        <fullName evidence="11">GTP cyclohydrolase II</fullName>
    </alternativeName>
</protein>
<dbReference type="InterPro" id="IPR036144">
    <property type="entry name" value="RibA-like_sf"/>
</dbReference>
<evidence type="ECO:0000256" key="8">
    <source>
        <dbReference type="ARBA" id="ARBA00023134"/>
    </source>
</evidence>
<keyword evidence="14" id="KW-1185">Reference proteome</keyword>
<evidence type="ECO:0000313" key="14">
    <source>
        <dbReference type="Proteomes" id="UP001225378"/>
    </source>
</evidence>
<keyword evidence="3 11" id="KW-0686">Riboflavin biosynthesis</keyword>
<comment type="function">
    <text evidence="9 11">Catalyzes the conversion of GTP to 2,5-diamino-6-ribosylamino-4(3H)-pyrimidinone 5'-phosphate (DARP), formate and pyrophosphate.</text>
</comment>
<dbReference type="RefSeq" id="WP_305909862.1">
    <property type="nucleotide sequence ID" value="NZ_CP157743.1"/>
</dbReference>
<evidence type="ECO:0000256" key="7">
    <source>
        <dbReference type="ARBA" id="ARBA00022833"/>
    </source>
</evidence>
<keyword evidence="7 11" id="KW-0862">Zinc</keyword>
<keyword evidence="8 11" id="KW-0342">GTP-binding</keyword>
<feature type="binding site" evidence="11">
    <location>
        <position position="56"/>
    </location>
    <ligand>
        <name>Zn(2+)</name>
        <dbReference type="ChEBI" id="CHEBI:29105"/>
        <note>catalytic</note>
    </ligand>
</feature>
<evidence type="ECO:0000256" key="2">
    <source>
        <dbReference type="ARBA" id="ARBA00005520"/>
    </source>
</evidence>
<comment type="pathway">
    <text evidence="1 11">Cofactor biosynthesis; riboflavin biosynthesis; 5-amino-6-(D-ribitylamino)uracil from GTP: step 1/4.</text>
</comment>
<dbReference type="GO" id="GO:0003935">
    <property type="term" value="F:GTP cyclohydrolase II activity"/>
    <property type="evidence" value="ECO:0007669"/>
    <property type="project" value="UniProtKB-UniRule"/>
</dbReference>
<accession>A0AAU7NVY4</accession>
<dbReference type="GO" id="GO:0005829">
    <property type="term" value="C:cytosol"/>
    <property type="evidence" value="ECO:0007669"/>
    <property type="project" value="TreeGrafter"/>
</dbReference>
<dbReference type="GO" id="GO:0009231">
    <property type="term" value="P:riboflavin biosynthetic process"/>
    <property type="evidence" value="ECO:0007669"/>
    <property type="project" value="UniProtKB-UniRule"/>
</dbReference>
<keyword evidence="4 11" id="KW-0479">Metal-binding</keyword>
<dbReference type="InterPro" id="IPR000926">
    <property type="entry name" value="RibA"/>
</dbReference>
<dbReference type="NCBIfam" id="TIGR00505">
    <property type="entry name" value="ribA"/>
    <property type="match status" value="1"/>
</dbReference>
<evidence type="ECO:0000256" key="6">
    <source>
        <dbReference type="ARBA" id="ARBA00022801"/>
    </source>
</evidence>
<feature type="binding site" evidence="11">
    <location>
        <begin position="94"/>
        <end position="96"/>
    </location>
    <ligand>
        <name>GTP</name>
        <dbReference type="ChEBI" id="CHEBI:37565"/>
    </ligand>
</feature>
<feature type="binding site" evidence="11">
    <location>
        <position position="72"/>
    </location>
    <ligand>
        <name>GTP</name>
        <dbReference type="ChEBI" id="CHEBI:37565"/>
    </ligand>
</feature>
<dbReference type="EMBL" id="CP157743">
    <property type="protein sequence ID" value="XBS21150.1"/>
    <property type="molecule type" value="Genomic_DNA"/>
</dbReference>
<evidence type="ECO:0000256" key="10">
    <source>
        <dbReference type="ARBA" id="ARBA00049295"/>
    </source>
</evidence>
<dbReference type="CDD" id="cd00641">
    <property type="entry name" value="GTP_cyclohydro2"/>
    <property type="match status" value="1"/>
</dbReference>
<evidence type="ECO:0000256" key="1">
    <source>
        <dbReference type="ARBA" id="ARBA00004853"/>
    </source>
</evidence>
<comment type="catalytic activity">
    <reaction evidence="10 11">
        <text>GTP + 4 H2O = 2,5-diamino-6-hydroxy-4-(5-phosphoribosylamino)-pyrimidine + formate + 2 phosphate + 3 H(+)</text>
        <dbReference type="Rhea" id="RHEA:23704"/>
        <dbReference type="ChEBI" id="CHEBI:15377"/>
        <dbReference type="ChEBI" id="CHEBI:15378"/>
        <dbReference type="ChEBI" id="CHEBI:15740"/>
        <dbReference type="ChEBI" id="CHEBI:37565"/>
        <dbReference type="ChEBI" id="CHEBI:43474"/>
        <dbReference type="ChEBI" id="CHEBI:58614"/>
        <dbReference type="EC" id="3.5.4.25"/>
    </reaction>
</comment>
<feature type="binding site" evidence="11">
    <location>
        <position position="156"/>
    </location>
    <ligand>
        <name>GTP</name>
        <dbReference type="ChEBI" id="CHEBI:37565"/>
    </ligand>
</feature>
<keyword evidence="5 11" id="KW-0547">Nucleotide-binding</keyword>
<dbReference type="GO" id="GO:0005525">
    <property type="term" value="F:GTP binding"/>
    <property type="evidence" value="ECO:0007669"/>
    <property type="project" value="UniProtKB-KW"/>
</dbReference>
<evidence type="ECO:0000256" key="5">
    <source>
        <dbReference type="ARBA" id="ARBA00022741"/>
    </source>
</evidence>
<evidence type="ECO:0000313" key="13">
    <source>
        <dbReference type="EMBL" id="XBS21150.1"/>
    </source>
</evidence>
<dbReference type="EC" id="3.5.4.25" evidence="11"/>
<dbReference type="SUPFAM" id="SSF142695">
    <property type="entry name" value="RibA-like"/>
    <property type="match status" value="1"/>
</dbReference>